<evidence type="ECO:0000313" key="1">
    <source>
        <dbReference type="EMBL" id="STX52906.1"/>
    </source>
</evidence>
<organism evidence="1 2">
    <name type="scientific">Legionella busanensis</name>
    <dbReference type="NCBI Taxonomy" id="190655"/>
    <lineage>
        <taxon>Bacteria</taxon>
        <taxon>Pseudomonadati</taxon>
        <taxon>Pseudomonadota</taxon>
        <taxon>Gammaproteobacteria</taxon>
        <taxon>Legionellales</taxon>
        <taxon>Legionellaceae</taxon>
        <taxon>Legionella</taxon>
    </lineage>
</organism>
<dbReference type="EMBL" id="UGOD01000001">
    <property type="protein sequence ID" value="STX52906.1"/>
    <property type="molecule type" value="Genomic_DNA"/>
</dbReference>
<name>A0A378JNF3_9GAMM</name>
<dbReference type="Proteomes" id="UP000254794">
    <property type="component" value="Unassembled WGS sequence"/>
</dbReference>
<reference evidence="1 2" key="1">
    <citation type="submission" date="2018-06" db="EMBL/GenBank/DDBJ databases">
        <authorList>
            <consortium name="Pathogen Informatics"/>
            <person name="Doyle S."/>
        </authorList>
    </citation>
    <scope>NUCLEOTIDE SEQUENCE [LARGE SCALE GENOMIC DNA]</scope>
    <source>
        <strain evidence="1 2">NCTC13316</strain>
    </source>
</reference>
<dbReference type="AlphaFoldDB" id="A0A378JNF3"/>
<proteinExistence type="predicted"/>
<dbReference type="RefSeq" id="WP_115332427.1">
    <property type="nucleotide sequence ID" value="NZ_CAAAHP010000003.1"/>
</dbReference>
<protein>
    <submittedName>
        <fullName evidence="1">Uncharacterized protein</fullName>
    </submittedName>
</protein>
<sequence>MPRTVDEINNLLGSATIPNNYYDSLKPAYRELLLDLIENRTQRILLQIIRMVLESFVALFY</sequence>
<dbReference type="OrthoDB" id="9990358at2"/>
<gene>
    <name evidence="1" type="ORF">NCTC13316_03032</name>
</gene>
<evidence type="ECO:0000313" key="2">
    <source>
        <dbReference type="Proteomes" id="UP000254794"/>
    </source>
</evidence>
<keyword evidence="2" id="KW-1185">Reference proteome</keyword>
<accession>A0A378JNF3</accession>